<sequence>MEPHCRTSRCARPQPDAFTEEHPSLHCWYCKLRLRYCRRRPLITAGHPVRRQLRHRPAVTWLRNSTAVPTCTCVYCCPAVRVCRAPLDLDYDRKHTHAAAQCLLQAT</sequence>
<dbReference type="AlphaFoldDB" id="A0A9W4GUR7"/>
<gene>
    <name evidence="1" type="ORF">SCOCK_70143</name>
</gene>
<evidence type="ECO:0000313" key="1">
    <source>
        <dbReference type="EMBL" id="CAG6398459.1"/>
    </source>
</evidence>
<dbReference type="EMBL" id="CAJSLV010000103">
    <property type="protein sequence ID" value="CAG6398459.1"/>
    <property type="molecule type" value="Genomic_DNA"/>
</dbReference>
<protein>
    <submittedName>
        <fullName evidence="1">Uncharacterized protein</fullName>
    </submittedName>
</protein>
<keyword evidence="2" id="KW-1185">Reference proteome</keyword>
<comment type="caution">
    <text evidence="1">The sequence shown here is derived from an EMBL/GenBank/DDBJ whole genome shotgun (WGS) entry which is preliminary data.</text>
</comment>
<proteinExistence type="predicted"/>
<accession>A0A9W4GUR7</accession>
<evidence type="ECO:0000313" key="2">
    <source>
        <dbReference type="Proteomes" id="UP001152519"/>
    </source>
</evidence>
<reference evidence="1" key="1">
    <citation type="submission" date="2021-05" db="EMBL/GenBank/DDBJ databases">
        <authorList>
            <person name="Arsene-Ploetze F."/>
        </authorList>
    </citation>
    <scope>NUCLEOTIDE SEQUENCE</scope>
    <source>
        <strain evidence="1">DSM 42138</strain>
    </source>
</reference>
<organism evidence="1 2">
    <name type="scientific">Actinacidiphila cocklensis</name>
    <dbReference type="NCBI Taxonomy" id="887465"/>
    <lineage>
        <taxon>Bacteria</taxon>
        <taxon>Bacillati</taxon>
        <taxon>Actinomycetota</taxon>
        <taxon>Actinomycetes</taxon>
        <taxon>Kitasatosporales</taxon>
        <taxon>Streptomycetaceae</taxon>
        <taxon>Actinacidiphila</taxon>
    </lineage>
</organism>
<dbReference type="Proteomes" id="UP001152519">
    <property type="component" value="Unassembled WGS sequence"/>
</dbReference>
<name>A0A9W4GUR7_9ACTN</name>